<dbReference type="GO" id="GO:0044281">
    <property type="term" value="P:small molecule metabolic process"/>
    <property type="evidence" value="ECO:0007669"/>
    <property type="project" value="UniProtKB-ARBA"/>
</dbReference>
<protein>
    <submittedName>
        <fullName evidence="5">Haloacid dehalogenase</fullName>
    </submittedName>
    <submittedName>
        <fullName evidence="6">L-2-haloalkanoic acid dehalogenase</fullName>
    </submittedName>
</protein>
<dbReference type="OrthoDB" id="9809962at2"/>
<keyword evidence="4" id="KW-0460">Magnesium</keyword>
<comment type="caution">
    <text evidence="6">The sequence shown here is derived from an EMBL/GenBank/DDBJ whole genome shotgun (WGS) entry which is preliminary data.</text>
</comment>
<dbReference type="SUPFAM" id="SSF56784">
    <property type="entry name" value="HAD-like"/>
    <property type="match status" value="1"/>
</dbReference>
<sequence length="219" mass="25162">MRKACIFDLDGTLLDRSGSIPAFLKRQHERFYEHLGHIPFDSYKEQFIHLDQRGYVWKDVVYQQLLEHFQVNDIDAETLLDDYVENFHLDCQAFTGVVDTLQQLRSNGIALGMITNGRTQFQLKNLRAIGIEAYFQTILISEQEGMAKPAKEIFEKALSLLQVKAEEAIYVGDHPVNDVQAARAIGMKGIWKRDEYWPVPAETDGIIDHIPDLLAHFVK</sequence>
<dbReference type="Gene3D" id="1.10.150.520">
    <property type="match status" value="1"/>
</dbReference>
<reference evidence="7" key="1">
    <citation type="submission" date="2015-07" db="EMBL/GenBank/DDBJ databases">
        <title>Genome sequencing project for genomic taxonomy and phylogenomics of Bacillus-like bacteria.</title>
        <authorList>
            <person name="Liu B."/>
            <person name="Wang J."/>
            <person name="Zhu Y."/>
            <person name="Liu G."/>
            <person name="Chen Q."/>
            <person name="Chen Z."/>
            <person name="Lan J."/>
            <person name="Che J."/>
            <person name="Ge C."/>
            <person name="Shi H."/>
            <person name="Pan Z."/>
            <person name="Liu X."/>
        </authorList>
    </citation>
    <scope>NUCLEOTIDE SEQUENCE [LARGE SCALE GENOMIC DNA]</scope>
    <source>
        <strain evidence="7">DSM 9887</strain>
    </source>
</reference>
<organism evidence="6 7">
    <name type="scientific">Brevibacillus reuszeri</name>
    <dbReference type="NCBI Taxonomy" id="54915"/>
    <lineage>
        <taxon>Bacteria</taxon>
        <taxon>Bacillati</taxon>
        <taxon>Bacillota</taxon>
        <taxon>Bacilli</taxon>
        <taxon>Bacillales</taxon>
        <taxon>Paenibacillaceae</taxon>
        <taxon>Brevibacillus</taxon>
    </lineage>
</organism>
<evidence type="ECO:0000313" key="8">
    <source>
        <dbReference type="Proteomes" id="UP000319578"/>
    </source>
</evidence>
<dbReference type="SFLD" id="SFLDG01129">
    <property type="entry name" value="C1.5:_HAD__Beta-PGM__Phosphata"/>
    <property type="match status" value="1"/>
</dbReference>
<evidence type="ECO:0000256" key="4">
    <source>
        <dbReference type="ARBA" id="ARBA00022842"/>
    </source>
</evidence>
<keyword evidence="8" id="KW-1185">Reference proteome</keyword>
<dbReference type="Proteomes" id="UP000036834">
    <property type="component" value="Unassembled WGS sequence"/>
</dbReference>
<gene>
    <name evidence="6" type="ORF">ADS79_13345</name>
    <name evidence="5" type="ORF">BRE01_38410</name>
</gene>
<dbReference type="PANTHER" id="PTHR46470:SF2">
    <property type="entry name" value="GLYCERALDEHYDE 3-PHOSPHATE PHOSPHATASE"/>
    <property type="match status" value="1"/>
</dbReference>
<dbReference type="InterPro" id="IPR051400">
    <property type="entry name" value="HAD-like_hydrolase"/>
</dbReference>
<dbReference type="NCBIfam" id="TIGR01509">
    <property type="entry name" value="HAD-SF-IA-v3"/>
    <property type="match status" value="1"/>
</dbReference>
<dbReference type="InterPro" id="IPR041492">
    <property type="entry name" value="HAD_2"/>
</dbReference>
<dbReference type="PRINTS" id="PR00413">
    <property type="entry name" value="HADHALOGNASE"/>
</dbReference>
<dbReference type="EMBL" id="BJON01000015">
    <property type="protein sequence ID" value="GED70139.1"/>
    <property type="molecule type" value="Genomic_DNA"/>
</dbReference>
<dbReference type="GO" id="GO:0016791">
    <property type="term" value="F:phosphatase activity"/>
    <property type="evidence" value="ECO:0007669"/>
    <property type="project" value="TreeGrafter"/>
</dbReference>
<keyword evidence="2" id="KW-0479">Metal-binding</keyword>
<dbReference type="GO" id="GO:0046872">
    <property type="term" value="F:metal ion binding"/>
    <property type="evidence" value="ECO:0007669"/>
    <property type="project" value="UniProtKB-KW"/>
</dbReference>
<accession>A0A0K9YVZ4</accession>
<dbReference type="SFLD" id="SFLDS00003">
    <property type="entry name" value="Haloacid_Dehalogenase"/>
    <property type="match status" value="1"/>
</dbReference>
<dbReference type="InterPro" id="IPR006439">
    <property type="entry name" value="HAD-SF_hydro_IA"/>
</dbReference>
<evidence type="ECO:0000256" key="2">
    <source>
        <dbReference type="ARBA" id="ARBA00022723"/>
    </source>
</evidence>
<dbReference type="PATRIC" id="fig|54915.3.peg.1661"/>
<dbReference type="Proteomes" id="UP000319578">
    <property type="component" value="Unassembled WGS sequence"/>
</dbReference>
<evidence type="ECO:0000256" key="1">
    <source>
        <dbReference type="ARBA" id="ARBA00001946"/>
    </source>
</evidence>
<evidence type="ECO:0000313" key="5">
    <source>
        <dbReference type="EMBL" id="GED70139.1"/>
    </source>
</evidence>
<dbReference type="EMBL" id="LGIQ01000007">
    <property type="protein sequence ID" value="KNB72822.1"/>
    <property type="molecule type" value="Genomic_DNA"/>
</dbReference>
<dbReference type="STRING" id="54915.ADS79_13345"/>
<keyword evidence="3" id="KW-0378">Hydrolase</keyword>
<dbReference type="InterPro" id="IPR023214">
    <property type="entry name" value="HAD_sf"/>
</dbReference>
<dbReference type="Pfam" id="PF13419">
    <property type="entry name" value="HAD_2"/>
    <property type="match status" value="1"/>
</dbReference>
<dbReference type="PANTHER" id="PTHR46470">
    <property type="entry name" value="N-ACYLNEURAMINATE-9-PHOSPHATASE"/>
    <property type="match status" value="1"/>
</dbReference>
<evidence type="ECO:0000313" key="7">
    <source>
        <dbReference type="Proteomes" id="UP000036834"/>
    </source>
</evidence>
<name>A0A0K9YVZ4_9BACL</name>
<dbReference type="Gene3D" id="3.40.50.1000">
    <property type="entry name" value="HAD superfamily/HAD-like"/>
    <property type="match status" value="1"/>
</dbReference>
<proteinExistence type="predicted"/>
<evidence type="ECO:0000313" key="6">
    <source>
        <dbReference type="EMBL" id="KNB72822.1"/>
    </source>
</evidence>
<dbReference type="InterPro" id="IPR036412">
    <property type="entry name" value="HAD-like_sf"/>
</dbReference>
<evidence type="ECO:0000256" key="3">
    <source>
        <dbReference type="ARBA" id="ARBA00022801"/>
    </source>
</evidence>
<reference evidence="5 8" key="3">
    <citation type="submission" date="2019-06" db="EMBL/GenBank/DDBJ databases">
        <title>Whole genome shotgun sequence of Brevibacillus reuszeri NBRC 15719.</title>
        <authorList>
            <person name="Hosoyama A."/>
            <person name="Uohara A."/>
            <person name="Ohji S."/>
            <person name="Ichikawa N."/>
        </authorList>
    </citation>
    <scope>NUCLEOTIDE SEQUENCE [LARGE SCALE GENOMIC DNA]</scope>
    <source>
        <strain evidence="5 8">NBRC 15719</strain>
    </source>
</reference>
<dbReference type="RefSeq" id="WP_049738866.1">
    <property type="nucleotide sequence ID" value="NZ_BJON01000015.1"/>
</dbReference>
<dbReference type="NCBIfam" id="TIGR01549">
    <property type="entry name" value="HAD-SF-IA-v1"/>
    <property type="match status" value="1"/>
</dbReference>
<reference evidence="6" key="2">
    <citation type="submission" date="2015-07" db="EMBL/GenBank/DDBJ databases">
        <title>MeaNS - Measles Nucleotide Surveillance Program.</title>
        <authorList>
            <person name="Tran T."/>
            <person name="Druce J."/>
        </authorList>
    </citation>
    <scope>NUCLEOTIDE SEQUENCE</scope>
    <source>
        <strain evidence="6">DSM 9887</strain>
    </source>
</reference>
<dbReference type="AlphaFoldDB" id="A0A0K9YVZ4"/>
<comment type="cofactor">
    <cofactor evidence="1">
        <name>Mg(2+)</name>
        <dbReference type="ChEBI" id="CHEBI:18420"/>
    </cofactor>
</comment>